<dbReference type="AlphaFoldDB" id="A0A9D2H8A5"/>
<dbReference type="EMBL" id="DXAK01000022">
    <property type="protein sequence ID" value="HJA06428.1"/>
    <property type="molecule type" value="Genomic_DNA"/>
</dbReference>
<reference evidence="2" key="1">
    <citation type="journal article" date="2021" name="PeerJ">
        <title>Extensive microbial diversity within the chicken gut microbiome revealed by metagenomics and culture.</title>
        <authorList>
            <person name="Gilroy R."/>
            <person name="Ravi A."/>
            <person name="Getino M."/>
            <person name="Pursley I."/>
            <person name="Horton D.L."/>
            <person name="Alikhan N.F."/>
            <person name="Baker D."/>
            <person name="Gharbi K."/>
            <person name="Hall N."/>
            <person name="Watson M."/>
            <person name="Adriaenssens E.M."/>
            <person name="Foster-Nyarko E."/>
            <person name="Jarju S."/>
            <person name="Secka A."/>
            <person name="Antonio M."/>
            <person name="Oren A."/>
            <person name="Chaudhuri R.R."/>
            <person name="La Ragione R."/>
            <person name="Hildebrand F."/>
            <person name="Pallen M.J."/>
        </authorList>
    </citation>
    <scope>NUCLEOTIDE SEQUENCE</scope>
    <source>
        <strain evidence="2">ChiSjej2B20-11307</strain>
    </source>
</reference>
<evidence type="ECO:0000313" key="3">
    <source>
        <dbReference type="Proteomes" id="UP000824223"/>
    </source>
</evidence>
<feature type="transmembrane region" description="Helical" evidence="1">
    <location>
        <begin position="299"/>
        <end position="321"/>
    </location>
</feature>
<keyword evidence="1" id="KW-1133">Transmembrane helix</keyword>
<keyword evidence="1" id="KW-0812">Transmembrane</keyword>
<comment type="caution">
    <text evidence="2">The sequence shown here is derived from an EMBL/GenBank/DDBJ whole genome shotgun (WGS) entry which is preliminary data.</text>
</comment>
<feature type="transmembrane region" description="Helical" evidence="1">
    <location>
        <begin position="157"/>
        <end position="176"/>
    </location>
</feature>
<dbReference type="Proteomes" id="UP000824223">
    <property type="component" value="Unassembled WGS sequence"/>
</dbReference>
<keyword evidence="1" id="KW-0472">Membrane</keyword>
<feature type="transmembrane region" description="Helical" evidence="1">
    <location>
        <begin position="21"/>
        <end position="40"/>
    </location>
</feature>
<feature type="transmembrane region" description="Helical" evidence="1">
    <location>
        <begin position="220"/>
        <end position="247"/>
    </location>
</feature>
<feature type="transmembrane region" description="Helical" evidence="1">
    <location>
        <begin position="71"/>
        <end position="89"/>
    </location>
</feature>
<organism evidence="2 3">
    <name type="scientific">Candidatus Mediterraneibacter pullicola</name>
    <dbReference type="NCBI Taxonomy" id="2838682"/>
    <lineage>
        <taxon>Bacteria</taxon>
        <taxon>Bacillati</taxon>
        <taxon>Bacillota</taxon>
        <taxon>Clostridia</taxon>
        <taxon>Lachnospirales</taxon>
        <taxon>Lachnospiraceae</taxon>
        <taxon>Mediterraneibacter</taxon>
    </lineage>
</organism>
<gene>
    <name evidence="2" type="ORF">H9798_04670</name>
</gene>
<evidence type="ECO:0000256" key="1">
    <source>
        <dbReference type="SAM" id="Phobius"/>
    </source>
</evidence>
<name>A0A9D2H8A5_9FIRM</name>
<protein>
    <submittedName>
        <fullName evidence="2">Transporter</fullName>
    </submittedName>
</protein>
<proteinExistence type="predicted"/>
<reference evidence="2" key="2">
    <citation type="submission" date="2021-04" db="EMBL/GenBank/DDBJ databases">
        <authorList>
            <person name="Gilroy R."/>
        </authorList>
    </citation>
    <scope>NUCLEOTIDE SEQUENCE</scope>
    <source>
        <strain evidence="2">ChiSjej2B20-11307</strain>
    </source>
</reference>
<evidence type="ECO:0000313" key="2">
    <source>
        <dbReference type="EMBL" id="HJA06428.1"/>
    </source>
</evidence>
<feature type="transmembrane region" description="Helical" evidence="1">
    <location>
        <begin position="95"/>
        <end position="118"/>
    </location>
</feature>
<feature type="transmembrane region" description="Helical" evidence="1">
    <location>
        <begin position="267"/>
        <end position="287"/>
    </location>
</feature>
<sequence>MKLINTGNTSGIHLPKQQYSAGIIAVILFAAMIFSPRAVFSGAEEGLLLWFQIVFPTLFPFMLISSLMLEGGGLGIIAGIFGKVLGKIFSTSQNGSFAVLCGFLCGYPMGAKVTADLIRSGRISKEEGEYLLSFCNNTSPVFIMNFIVWKTLGKRELMLPTIVILMGTPMIMSFFFRRCYKKEGKTFPQAGAAGPASSNRLDFSIFDQCMMDSFEGIVKVGGYIIFFSILIALFDIAGFGPVVFALLPTLEITNGIFRIHQAFSDLTVSYPLIVGLTTFGGFCSLAQTQCMIEGTGLSVTAYFIQKLTAAGAASLLAYLYISML</sequence>
<accession>A0A9D2H8A5</accession>